<feature type="region of interest" description="Disordered" evidence="1">
    <location>
        <begin position="1"/>
        <end position="43"/>
    </location>
</feature>
<dbReference type="PANTHER" id="PTHR47150">
    <property type="entry name" value="OS12G0169200 PROTEIN"/>
    <property type="match status" value="1"/>
</dbReference>
<dbReference type="PANTHER" id="PTHR47150:SF5">
    <property type="entry name" value="OS07G0546750 PROTEIN"/>
    <property type="match status" value="1"/>
</dbReference>
<gene>
    <name evidence="2" type="ORF">L3X38_010067</name>
</gene>
<dbReference type="EMBL" id="JAJFAZ020000002">
    <property type="protein sequence ID" value="KAI5342192.1"/>
    <property type="molecule type" value="Genomic_DNA"/>
</dbReference>
<name>A0AAD4WH11_PRUDU</name>
<keyword evidence="3" id="KW-1185">Reference proteome</keyword>
<dbReference type="InterPro" id="IPR006912">
    <property type="entry name" value="Harbinger_derived_prot"/>
</dbReference>
<evidence type="ECO:0000256" key="1">
    <source>
        <dbReference type="SAM" id="MobiDB-lite"/>
    </source>
</evidence>
<reference evidence="2 3" key="1">
    <citation type="journal article" date="2022" name="G3 (Bethesda)">
        <title>Whole-genome sequence and methylome profiling of the almond [Prunus dulcis (Mill.) D.A. Webb] cultivar 'Nonpareil'.</title>
        <authorList>
            <person name="D'Amico-Willman K.M."/>
            <person name="Ouma W.Z."/>
            <person name="Meulia T."/>
            <person name="Sideli G.M."/>
            <person name="Gradziel T.M."/>
            <person name="Fresnedo-Ramirez J."/>
        </authorList>
    </citation>
    <scope>NUCLEOTIDE SEQUENCE [LARGE SCALE GENOMIC DNA]</scope>
    <source>
        <strain evidence="2">Clone GOH B32 T37-40</strain>
    </source>
</reference>
<accession>A0AAD4WH11</accession>
<protein>
    <submittedName>
        <fullName evidence="2">Uncharacterized protein</fullName>
    </submittedName>
</protein>
<dbReference type="Proteomes" id="UP001054821">
    <property type="component" value="Chromosome 2"/>
</dbReference>
<dbReference type="Pfam" id="PF04827">
    <property type="entry name" value="Plant_tran"/>
    <property type="match status" value="1"/>
</dbReference>
<evidence type="ECO:0000313" key="3">
    <source>
        <dbReference type="Proteomes" id="UP001054821"/>
    </source>
</evidence>
<proteinExistence type="predicted"/>
<sequence>MKSGEKSPVSGRFTAVQGRRQVGEGRRRRDGSTGPNDGGRRDLWRRQLKLKGEEGDGNSDSGLLRVYGLVSPCSTQRRKRNSQILFRSKVKFSSIKIYDEEYHHRVIEAIVHHTSLENEATKHAVYGQWCLKSPNPANLYKLLHKASSRGFPGMLGSLDCMHWEWKNCPSSWARWAIVRCPARMWCKDNLQSIMMTCIILHNIIVEDEYEYVEDEFDDEDMCAQRSRRARARQYELKPSIMYEYHQDR</sequence>
<organism evidence="2 3">
    <name type="scientific">Prunus dulcis</name>
    <name type="common">Almond</name>
    <name type="synonym">Amygdalus dulcis</name>
    <dbReference type="NCBI Taxonomy" id="3755"/>
    <lineage>
        <taxon>Eukaryota</taxon>
        <taxon>Viridiplantae</taxon>
        <taxon>Streptophyta</taxon>
        <taxon>Embryophyta</taxon>
        <taxon>Tracheophyta</taxon>
        <taxon>Spermatophyta</taxon>
        <taxon>Magnoliopsida</taxon>
        <taxon>eudicotyledons</taxon>
        <taxon>Gunneridae</taxon>
        <taxon>Pentapetalae</taxon>
        <taxon>rosids</taxon>
        <taxon>fabids</taxon>
        <taxon>Rosales</taxon>
        <taxon>Rosaceae</taxon>
        <taxon>Amygdaloideae</taxon>
        <taxon>Amygdaleae</taxon>
        <taxon>Prunus</taxon>
    </lineage>
</organism>
<feature type="compositionally biased region" description="Basic and acidic residues" evidence="1">
    <location>
        <begin position="21"/>
        <end position="31"/>
    </location>
</feature>
<comment type="caution">
    <text evidence="2">The sequence shown here is derived from an EMBL/GenBank/DDBJ whole genome shotgun (WGS) entry which is preliminary data.</text>
</comment>
<dbReference type="AlphaFoldDB" id="A0AAD4WH11"/>
<evidence type="ECO:0000313" key="2">
    <source>
        <dbReference type="EMBL" id="KAI5342192.1"/>
    </source>
</evidence>